<keyword evidence="4" id="KW-1185">Reference proteome</keyword>
<accession>A0ABQ5QE88</accession>
<organism evidence="3 4">
    <name type="scientific">Geothrix limicola</name>
    <dbReference type="NCBI Taxonomy" id="2927978"/>
    <lineage>
        <taxon>Bacteria</taxon>
        <taxon>Pseudomonadati</taxon>
        <taxon>Acidobacteriota</taxon>
        <taxon>Holophagae</taxon>
        <taxon>Holophagales</taxon>
        <taxon>Holophagaceae</taxon>
        <taxon>Geothrix</taxon>
    </lineage>
</organism>
<dbReference type="Proteomes" id="UP001165069">
    <property type="component" value="Unassembled WGS sequence"/>
</dbReference>
<evidence type="ECO:0000256" key="1">
    <source>
        <dbReference type="SAM" id="MobiDB-lite"/>
    </source>
</evidence>
<evidence type="ECO:0000313" key="4">
    <source>
        <dbReference type="Proteomes" id="UP001165069"/>
    </source>
</evidence>
<reference evidence="3 4" key="1">
    <citation type="journal article" date="2023" name="Antonie Van Leeuwenhoek">
        <title>Mesoterricola silvestris gen. nov., sp. nov., Mesoterricola sediminis sp. nov., Geothrix oryzae sp. nov., Geothrix edaphica sp. nov., Geothrix rubra sp. nov., and Geothrix limicola sp. nov., six novel members of Acidobacteriota isolated from soils.</title>
        <authorList>
            <person name="Itoh H."/>
            <person name="Sugisawa Y."/>
            <person name="Mise K."/>
            <person name="Xu Z."/>
            <person name="Kuniyasu M."/>
            <person name="Ushijima N."/>
            <person name="Kawano K."/>
            <person name="Kobayashi E."/>
            <person name="Shiratori Y."/>
            <person name="Masuda Y."/>
            <person name="Senoo K."/>
        </authorList>
    </citation>
    <scope>NUCLEOTIDE SEQUENCE [LARGE SCALE GENOMIC DNA]</scope>
    <source>
        <strain evidence="3 4">Red804</strain>
    </source>
</reference>
<protein>
    <recommendedName>
        <fullName evidence="2">Peptidase M16 C-terminal domain-containing protein</fullName>
    </recommendedName>
</protein>
<dbReference type="InterPro" id="IPR007863">
    <property type="entry name" value="Peptidase_M16_C"/>
</dbReference>
<dbReference type="Pfam" id="PF05193">
    <property type="entry name" value="Peptidase_M16_C"/>
    <property type="match status" value="1"/>
</dbReference>
<dbReference type="PANTHER" id="PTHR11851">
    <property type="entry name" value="METALLOPROTEASE"/>
    <property type="match status" value="1"/>
</dbReference>
<dbReference type="InterPro" id="IPR050361">
    <property type="entry name" value="MPP/UQCRC_Complex"/>
</dbReference>
<proteinExistence type="predicted"/>
<evidence type="ECO:0000259" key="2">
    <source>
        <dbReference type="Pfam" id="PF05193"/>
    </source>
</evidence>
<dbReference type="RefSeq" id="WP_285573167.1">
    <property type="nucleotide sequence ID" value="NZ_BSDE01000002.1"/>
</dbReference>
<sequence length="417" mass="45463">MRIPLAAVLTTSLASVVVLQAQPRVQTFTLPNGLRVLHLEDHEHPLVRARLHLSLRPADLPPGRQGLPELALRMFAHSEAGDLKAERFDRLLDDSGIQMTQTADGEGLDWRIVARSRDQDRALGLLADRLQRTVFDPSDLEIQRLACWRQVDRPADSPHAQLERLLRRDPASTPTLTSLGAIAWEDLLTFRALVFRPDRAVLVLHGDLGLEQAKRLVLLSLGTWTPQEPPKRTEPAAPATPSSAITAPPASPSRISVIGTGLRVQALAPRPDGLSPEAAWLLARLVPGDGLLFPVRISAEPGGLLATLDADTSATSTHAWALLHLRLEALRRRGFTQGDLDRARSAWAETRHLDSLHPEAQMDAALAEATGRGVSAERMAALNLEALNAALRSWLDPAQLRSGVSGDPELMKTLVRP</sequence>
<name>A0ABQ5QE88_9BACT</name>
<dbReference type="SUPFAM" id="SSF63411">
    <property type="entry name" value="LuxS/MPP-like metallohydrolase"/>
    <property type="match status" value="2"/>
</dbReference>
<feature type="domain" description="Peptidase M16 C-terminal" evidence="2">
    <location>
        <begin position="185"/>
        <end position="239"/>
    </location>
</feature>
<feature type="compositionally biased region" description="Low complexity" evidence="1">
    <location>
        <begin position="235"/>
        <end position="252"/>
    </location>
</feature>
<dbReference type="InterPro" id="IPR011249">
    <property type="entry name" value="Metalloenz_LuxS/M16"/>
</dbReference>
<feature type="region of interest" description="Disordered" evidence="1">
    <location>
        <begin position="224"/>
        <end position="252"/>
    </location>
</feature>
<dbReference type="Gene3D" id="3.30.830.10">
    <property type="entry name" value="Metalloenzyme, LuxS/M16 peptidase-like"/>
    <property type="match status" value="2"/>
</dbReference>
<evidence type="ECO:0000313" key="3">
    <source>
        <dbReference type="EMBL" id="GLH72904.1"/>
    </source>
</evidence>
<comment type="caution">
    <text evidence="3">The sequence shown here is derived from an EMBL/GenBank/DDBJ whole genome shotgun (WGS) entry which is preliminary data.</text>
</comment>
<gene>
    <name evidence="3" type="ORF">GETHLI_14060</name>
</gene>
<dbReference type="EMBL" id="BSDE01000002">
    <property type="protein sequence ID" value="GLH72904.1"/>
    <property type="molecule type" value="Genomic_DNA"/>
</dbReference>